<accession>A0A7S3Z6Q4</accession>
<dbReference type="Gene3D" id="3.40.50.300">
    <property type="entry name" value="P-loop containing nucleotide triphosphate hydrolases"/>
    <property type="match status" value="1"/>
</dbReference>
<organism evidence="2">
    <name type="scientific">Lotharella globosa</name>
    <dbReference type="NCBI Taxonomy" id="91324"/>
    <lineage>
        <taxon>Eukaryota</taxon>
        <taxon>Sar</taxon>
        <taxon>Rhizaria</taxon>
        <taxon>Cercozoa</taxon>
        <taxon>Chlorarachniophyceae</taxon>
        <taxon>Lotharella</taxon>
    </lineage>
</organism>
<reference evidence="2" key="1">
    <citation type="submission" date="2021-01" db="EMBL/GenBank/DDBJ databases">
        <authorList>
            <person name="Corre E."/>
            <person name="Pelletier E."/>
            <person name="Niang G."/>
            <person name="Scheremetjew M."/>
            <person name="Finn R."/>
            <person name="Kale V."/>
            <person name="Holt S."/>
            <person name="Cochrane G."/>
            <person name="Meng A."/>
            <person name="Brown T."/>
            <person name="Cohen L."/>
        </authorList>
    </citation>
    <scope>NUCLEOTIDE SEQUENCE</scope>
    <source>
        <strain evidence="2">CCCM811</strain>
    </source>
</reference>
<dbReference type="PANTHER" id="PTHR33129:SF1">
    <property type="entry name" value="ATP-BINDING PROTEIN"/>
    <property type="match status" value="1"/>
</dbReference>
<evidence type="ECO:0000313" key="2">
    <source>
        <dbReference type="EMBL" id="CAE0673542.1"/>
    </source>
</evidence>
<dbReference type="AlphaFoldDB" id="A0A7S3Z6Q4"/>
<feature type="compositionally biased region" description="Basic and acidic residues" evidence="1">
    <location>
        <begin position="7"/>
        <end position="26"/>
    </location>
</feature>
<dbReference type="PANTHER" id="PTHR33129">
    <property type="entry name" value="PROTEIN KINASE DOMAIN-CONTAINING PROTEIN-RELATED"/>
    <property type="match status" value="1"/>
</dbReference>
<gene>
    <name evidence="2" type="ORF">LGLO00237_LOCUS25247</name>
</gene>
<dbReference type="InterPro" id="IPR027417">
    <property type="entry name" value="P-loop_NTPase"/>
</dbReference>
<protein>
    <submittedName>
        <fullName evidence="2">Uncharacterized protein</fullName>
    </submittedName>
</protein>
<sequence>MMSAEGSDAKEKWTDMEEDPKKAGQWWEEKLGLEGRTKKEVKQWLQHFKQENELDFNVDDVACRGKLLAARTEAQLKDIAGKIAGIDIFNAKEELKKKAMETEESGRRALETEESGALKKAEIETTRKYNNDFKLLFETKIEKIEDPTGGDRKYGILRWNRKILRKRHSQVIYCRSCYFEIAEKIEKLLRSGNVDKILITGMPGGGKTTAALMVLKKLKEVFEFPCLFQFGSLWVWIPKQFPKKGEVEVFHSREHAIGCLLRVAEGKVFNFIDPQGENPIADLDNQNIIHVGWVSPKRASLLTGIKKRDMNDLFNKKASERIIFPTWVSEEIKDCRLRCYTQLSESEMIERMKKWGPSLRYIFEKSEDIDEVVNSVKRNELEDFFYSTKQSAEAFTSGRLAHMVPQSRGLGGKYYFRFASAYVSNLFRKKFTTFFIKMARYKVSAAAKGAIENHEYADWLERLTTIHFTNMDGTFKPTRKLVTPDKKTGPDLEVDLKNIKGHEYVTQKNFQDCEFKVDTYYEPSWRNLESIDSLFLSGKILYLIQITFSLRHPVKTAGIGAVWKAAKERHSDLDGYVLIFVLPEGSSRRGKDYVKDFAYQSYVKSNGKVVEHGEVGGFPQLKSELGQYLFVLPGVLEPEKKET</sequence>
<name>A0A7S3Z6Q4_9EUKA</name>
<dbReference type="EMBL" id="HBIV01035347">
    <property type="protein sequence ID" value="CAE0673542.1"/>
    <property type="molecule type" value="Transcribed_RNA"/>
</dbReference>
<dbReference type="InterPro" id="IPR052980">
    <property type="entry name" value="Crinkler_effector"/>
</dbReference>
<evidence type="ECO:0000256" key="1">
    <source>
        <dbReference type="SAM" id="MobiDB-lite"/>
    </source>
</evidence>
<dbReference type="SUPFAM" id="SSF52540">
    <property type="entry name" value="P-loop containing nucleoside triphosphate hydrolases"/>
    <property type="match status" value="1"/>
</dbReference>
<proteinExistence type="predicted"/>
<feature type="region of interest" description="Disordered" evidence="1">
    <location>
        <begin position="1"/>
        <end position="26"/>
    </location>
</feature>